<gene>
    <name evidence="2" type="ORF">GV789_14175</name>
    <name evidence="3" type="ORF">GV794_11085</name>
</gene>
<dbReference type="InterPro" id="IPR006120">
    <property type="entry name" value="Resolvase_HTH_dom"/>
</dbReference>
<feature type="domain" description="Resolvase HTH" evidence="1">
    <location>
        <begin position="1"/>
        <end position="28"/>
    </location>
</feature>
<dbReference type="RefSeq" id="WP_163829163.1">
    <property type="nucleotide sequence ID" value="NZ_JAAGUX010000014.1"/>
</dbReference>
<protein>
    <submittedName>
        <fullName evidence="2">Helix-turn-helix domain-containing protein</fullName>
    </submittedName>
</protein>
<evidence type="ECO:0000313" key="5">
    <source>
        <dbReference type="Proteomes" id="UP000470876"/>
    </source>
</evidence>
<evidence type="ECO:0000313" key="2">
    <source>
        <dbReference type="EMBL" id="NEW45591.1"/>
    </source>
</evidence>
<evidence type="ECO:0000313" key="3">
    <source>
        <dbReference type="EMBL" id="NEW56190.1"/>
    </source>
</evidence>
<evidence type="ECO:0000313" key="4">
    <source>
        <dbReference type="Proteomes" id="UP000468928"/>
    </source>
</evidence>
<comment type="caution">
    <text evidence="2">The sequence shown here is derived from an EMBL/GenBank/DDBJ whole genome shotgun (WGS) entry which is preliminary data.</text>
</comment>
<sequence>MHDTGDYSFTDLAELFGISRLTVYRTVNREDAKETVW</sequence>
<dbReference type="EMBL" id="JAAGUX010000014">
    <property type="protein sequence ID" value="NEW56190.1"/>
    <property type="molecule type" value="Genomic_DNA"/>
</dbReference>
<dbReference type="EMBL" id="JAAGUZ010000034">
    <property type="protein sequence ID" value="NEW45591.1"/>
    <property type="molecule type" value="Genomic_DNA"/>
</dbReference>
<accession>A0A6P1D7U9</accession>
<evidence type="ECO:0000259" key="1">
    <source>
        <dbReference type="Pfam" id="PF02796"/>
    </source>
</evidence>
<dbReference type="GO" id="GO:0003677">
    <property type="term" value="F:DNA binding"/>
    <property type="evidence" value="ECO:0007669"/>
    <property type="project" value="InterPro"/>
</dbReference>
<reference evidence="4 5" key="1">
    <citation type="submission" date="2020-01" db="EMBL/GenBank/DDBJ databases">
        <title>Genetics and antimicrobial susceptibilities of Nocardia species isolated from the soil; a comparison with species isolated from humans.</title>
        <authorList>
            <person name="Carrasco G."/>
            <person name="Monzon S."/>
            <person name="Sansegundo M."/>
            <person name="Garcia E."/>
            <person name="Garrido N."/>
            <person name="Medina M.J."/>
            <person name="Villalon P."/>
            <person name="Ramirez-Arocha A.C."/>
            <person name="Jimenez P."/>
            <person name="Cuesta I."/>
            <person name="Valdezate S."/>
        </authorList>
    </citation>
    <scope>NUCLEOTIDE SEQUENCE [LARGE SCALE GENOMIC DNA]</scope>
    <source>
        <strain evidence="2 4">CNM20110639</strain>
        <strain evidence="3 5">CNM20110649</strain>
    </source>
</reference>
<dbReference type="Proteomes" id="UP000468928">
    <property type="component" value="Unassembled WGS sequence"/>
</dbReference>
<name>A0A6P1D7U9_9NOCA</name>
<organism evidence="2 4">
    <name type="scientific">Nocardia cyriacigeorgica</name>
    <dbReference type="NCBI Taxonomy" id="135487"/>
    <lineage>
        <taxon>Bacteria</taxon>
        <taxon>Bacillati</taxon>
        <taxon>Actinomycetota</taxon>
        <taxon>Actinomycetes</taxon>
        <taxon>Mycobacteriales</taxon>
        <taxon>Nocardiaceae</taxon>
        <taxon>Nocardia</taxon>
    </lineage>
</organism>
<proteinExistence type="predicted"/>
<keyword evidence="5" id="KW-1185">Reference proteome</keyword>
<dbReference type="AlphaFoldDB" id="A0A6P1D7U9"/>
<dbReference type="GO" id="GO:0000150">
    <property type="term" value="F:DNA strand exchange activity"/>
    <property type="evidence" value="ECO:0007669"/>
    <property type="project" value="InterPro"/>
</dbReference>
<dbReference type="Pfam" id="PF02796">
    <property type="entry name" value="HTH_7"/>
    <property type="match status" value="1"/>
</dbReference>
<dbReference type="Proteomes" id="UP000470876">
    <property type="component" value="Unassembled WGS sequence"/>
</dbReference>